<comment type="subcellular location">
    <subcellularLocation>
        <location evidence="1">Membrane</location>
        <topology evidence="1">Single-pass membrane protein</topology>
    </subcellularLocation>
</comment>
<dbReference type="Pfam" id="PF07963">
    <property type="entry name" value="N_methyl"/>
    <property type="match status" value="1"/>
</dbReference>
<dbReference type="InterPro" id="IPR012902">
    <property type="entry name" value="N_methyl_site"/>
</dbReference>
<dbReference type="PRINTS" id="PR00813">
    <property type="entry name" value="BCTERIALGSPG"/>
</dbReference>
<evidence type="ECO:0000256" key="1">
    <source>
        <dbReference type="ARBA" id="ARBA00004167"/>
    </source>
</evidence>
<organism evidence="7 8">
    <name type="scientific">Anaerohalosphaera lusitana</name>
    <dbReference type="NCBI Taxonomy" id="1936003"/>
    <lineage>
        <taxon>Bacteria</taxon>
        <taxon>Pseudomonadati</taxon>
        <taxon>Planctomycetota</taxon>
        <taxon>Phycisphaerae</taxon>
        <taxon>Sedimentisphaerales</taxon>
        <taxon>Anaerohalosphaeraceae</taxon>
        <taxon>Anaerohalosphaera</taxon>
    </lineage>
</organism>
<dbReference type="OrthoDB" id="214451at2"/>
<evidence type="ECO:0000256" key="3">
    <source>
        <dbReference type="ARBA" id="ARBA00022692"/>
    </source>
</evidence>
<dbReference type="PROSITE" id="PS00409">
    <property type="entry name" value="PROKAR_NTER_METHYL"/>
    <property type="match status" value="1"/>
</dbReference>
<dbReference type="SUPFAM" id="SSF54523">
    <property type="entry name" value="Pili subunits"/>
    <property type="match status" value="1"/>
</dbReference>
<keyword evidence="2" id="KW-0488">Methylation</keyword>
<dbReference type="GO" id="GO:0016020">
    <property type="term" value="C:membrane"/>
    <property type="evidence" value="ECO:0007669"/>
    <property type="project" value="UniProtKB-SubCell"/>
</dbReference>
<sequence precursor="true">MRARKGFTLVEILIVVVILGILAAIVIPQFSQASSDAKLSSLRSNLQTMRSQIALYKVQNSDNLPPADTLANFEGAMCPEYLQSVPNNPFTGGNTITQGDNTGLAGAPGDGSSDWYLNTTEGIVYANDTGTLDDGTAHSTF</sequence>
<dbReference type="KEGG" id="alus:STSP2_02071"/>
<dbReference type="Gene3D" id="3.30.700.10">
    <property type="entry name" value="Glycoprotein, Type 4 Pilin"/>
    <property type="match status" value="1"/>
</dbReference>
<dbReference type="EMBL" id="CP019791">
    <property type="protein sequence ID" value="AQT68894.1"/>
    <property type="molecule type" value="Genomic_DNA"/>
</dbReference>
<keyword evidence="5 6" id="KW-0472">Membrane</keyword>
<keyword evidence="3 6" id="KW-0812">Transmembrane</keyword>
<evidence type="ECO:0000313" key="7">
    <source>
        <dbReference type="EMBL" id="AQT68894.1"/>
    </source>
</evidence>
<protein>
    <submittedName>
        <fullName evidence="7">PilD-dependent protein PddA</fullName>
    </submittedName>
</protein>
<name>A0A1U9NMC9_9BACT</name>
<accession>A0A1U9NMC9</accession>
<evidence type="ECO:0000256" key="5">
    <source>
        <dbReference type="ARBA" id="ARBA00023136"/>
    </source>
</evidence>
<keyword evidence="8" id="KW-1185">Reference proteome</keyword>
<evidence type="ECO:0000256" key="2">
    <source>
        <dbReference type="ARBA" id="ARBA00022481"/>
    </source>
</evidence>
<gene>
    <name evidence="7" type="primary">xcpT_7</name>
    <name evidence="7" type="ORF">STSP2_02071</name>
</gene>
<dbReference type="GO" id="GO:0015628">
    <property type="term" value="P:protein secretion by the type II secretion system"/>
    <property type="evidence" value="ECO:0007669"/>
    <property type="project" value="InterPro"/>
</dbReference>
<reference evidence="8" key="1">
    <citation type="submission" date="2017-02" db="EMBL/GenBank/DDBJ databases">
        <title>Comparative genomics and description of representatives of a novel lineage of planctomycetes thriving in anoxic sediments.</title>
        <authorList>
            <person name="Spring S."/>
            <person name="Bunk B."/>
            <person name="Sproer C."/>
        </authorList>
    </citation>
    <scope>NUCLEOTIDE SEQUENCE [LARGE SCALE GENOMIC DNA]</scope>
    <source>
        <strain evidence="8">ST-NAGAB-D1</strain>
    </source>
</reference>
<feature type="transmembrane region" description="Helical" evidence="6">
    <location>
        <begin position="7"/>
        <end position="27"/>
    </location>
</feature>
<keyword evidence="4 6" id="KW-1133">Transmembrane helix</keyword>
<evidence type="ECO:0000256" key="4">
    <source>
        <dbReference type="ARBA" id="ARBA00022989"/>
    </source>
</evidence>
<dbReference type="InterPro" id="IPR000983">
    <property type="entry name" value="Bac_GSPG_pilin"/>
</dbReference>
<evidence type="ECO:0000313" key="8">
    <source>
        <dbReference type="Proteomes" id="UP000189674"/>
    </source>
</evidence>
<dbReference type="PANTHER" id="PTHR30093">
    <property type="entry name" value="GENERAL SECRETION PATHWAY PROTEIN G"/>
    <property type="match status" value="1"/>
</dbReference>
<dbReference type="PANTHER" id="PTHR30093:SF44">
    <property type="entry name" value="TYPE II SECRETION SYSTEM CORE PROTEIN G"/>
    <property type="match status" value="1"/>
</dbReference>
<dbReference type="Proteomes" id="UP000189674">
    <property type="component" value="Chromosome"/>
</dbReference>
<dbReference type="AlphaFoldDB" id="A0A1U9NMC9"/>
<dbReference type="InterPro" id="IPR045584">
    <property type="entry name" value="Pilin-like"/>
</dbReference>
<dbReference type="STRING" id="1936003.STSP2_02071"/>
<dbReference type="RefSeq" id="WP_146662265.1">
    <property type="nucleotide sequence ID" value="NZ_CP019791.1"/>
</dbReference>
<dbReference type="GO" id="GO:0015627">
    <property type="term" value="C:type II protein secretion system complex"/>
    <property type="evidence" value="ECO:0007669"/>
    <property type="project" value="InterPro"/>
</dbReference>
<dbReference type="NCBIfam" id="TIGR02532">
    <property type="entry name" value="IV_pilin_GFxxxE"/>
    <property type="match status" value="1"/>
</dbReference>
<evidence type="ECO:0000256" key="6">
    <source>
        <dbReference type="SAM" id="Phobius"/>
    </source>
</evidence>
<proteinExistence type="predicted"/>